<dbReference type="PRINTS" id="PR00689">
    <property type="entry name" value="ACOABINDINGP"/>
</dbReference>
<sequence>MLPIRLLRCSGNLFTQGLRFSSTFEDAQKKMKMLQEEPDTSTKLQIYGLFKQGTAGDATGGRLEPLILLVGLNSMPGSQMRDCRKKKRRRSMPNLLSHC</sequence>
<dbReference type="AlphaFoldDB" id="A0A915D1A9"/>
<accession>A0A915D1A9</accession>
<evidence type="ECO:0000313" key="3">
    <source>
        <dbReference type="Proteomes" id="UP000887574"/>
    </source>
</evidence>
<keyword evidence="3" id="KW-1185">Reference proteome</keyword>
<dbReference type="Proteomes" id="UP000887574">
    <property type="component" value="Unplaced"/>
</dbReference>
<dbReference type="Gene3D" id="1.20.80.10">
    <property type="match status" value="1"/>
</dbReference>
<proteinExistence type="predicted"/>
<protein>
    <submittedName>
        <fullName evidence="4">ACB domain-containing protein</fullName>
    </submittedName>
</protein>
<name>A0A915D1A9_9BILA</name>
<dbReference type="GO" id="GO:0000062">
    <property type="term" value="F:fatty-acyl-CoA binding"/>
    <property type="evidence" value="ECO:0007669"/>
    <property type="project" value="InterPro"/>
</dbReference>
<evidence type="ECO:0000259" key="2">
    <source>
        <dbReference type="Pfam" id="PF00887"/>
    </source>
</evidence>
<dbReference type="InterPro" id="IPR014352">
    <property type="entry name" value="FERM/acyl-CoA-bd_prot_sf"/>
</dbReference>
<feature type="domain" description="ACB" evidence="2">
    <location>
        <begin position="22"/>
        <end position="61"/>
    </location>
</feature>
<reference evidence="4" key="1">
    <citation type="submission" date="2022-11" db="UniProtKB">
        <authorList>
            <consortium name="WormBaseParasite"/>
        </authorList>
    </citation>
    <scope>IDENTIFICATION</scope>
</reference>
<evidence type="ECO:0000313" key="4">
    <source>
        <dbReference type="WBParaSite" id="jg14400"/>
    </source>
</evidence>
<dbReference type="Pfam" id="PF00887">
    <property type="entry name" value="ACBP"/>
    <property type="match status" value="1"/>
</dbReference>
<dbReference type="WBParaSite" id="jg14400">
    <property type="protein sequence ID" value="jg14400"/>
    <property type="gene ID" value="jg14400"/>
</dbReference>
<feature type="region of interest" description="Disordered" evidence="1">
    <location>
        <begin position="77"/>
        <end position="99"/>
    </location>
</feature>
<dbReference type="SUPFAM" id="SSF47027">
    <property type="entry name" value="Acyl-CoA binding protein"/>
    <property type="match status" value="1"/>
</dbReference>
<organism evidence="3 4">
    <name type="scientific">Ditylenchus dipsaci</name>
    <dbReference type="NCBI Taxonomy" id="166011"/>
    <lineage>
        <taxon>Eukaryota</taxon>
        <taxon>Metazoa</taxon>
        <taxon>Ecdysozoa</taxon>
        <taxon>Nematoda</taxon>
        <taxon>Chromadorea</taxon>
        <taxon>Rhabditida</taxon>
        <taxon>Tylenchina</taxon>
        <taxon>Tylenchomorpha</taxon>
        <taxon>Sphaerularioidea</taxon>
        <taxon>Anguinidae</taxon>
        <taxon>Anguininae</taxon>
        <taxon>Ditylenchus</taxon>
    </lineage>
</organism>
<dbReference type="InterPro" id="IPR000582">
    <property type="entry name" value="Acyl-CoA-binding_protein"/>
</dbReference>
<evidence type="ECO:0000256" key="1">
    <source>
        <dbReference type="SAM" id="MobiDB-lite"/>
    </source>
</evidence>
<dbReference type="InterPro" id="IPR035984">
    <property type="entry name" value="Acyl-CoA-binding_sf"/>
</dbReference>